<comment type="similarity">
    <text evidence="1">Belongs to the asparaginase 1 family.</text>
</comment>
<feature type="compositionally biased region" description="Basic and acidic residues" evidence="4">
    <location>
        <begin position="51"/>
        <end position="74"/>
    </location>
</feature>
<gene>
    <name evidence="5" type="ORF">RMCB_2625</name>
</gene>
<evidence type="ECO:0000313" key="6">
    <source>
        <dbReference type="Proteomes" id="UP000069620"/>
    </source>
</evidence>
<dbReference type="RefSeq" id="WP_062829131.1">
    <property type="nucleotide sequence ID" value="NZ_BCSX01000024.1"/>
</dbReference>
<dbReference type="GO" id="GO:0006520">
    <property type="term" value="P:amino acid metabolic process"/>
    <property type="evidence" value="ECO:0007669"/>
    <property type="project" value="InterPro"/>
</dbReference>
<feature type="region of interest" description="Disordered" evidence="4">
    <location>
        <begin position="1"/>
        <end position="74"/>
    </location>
</feature>
<dbReference type="GO" id="GO:0004067">
    <property type="term" value="F:asparaginase activity"/>
    <property type="evidence" value="ECO:0007669"/>
    <property type="project" value="UniProtKB-EC"/>
</dbReference>
<comment type="caution">
    <text evidence="5">The sequence shown here is derived from an EMBL/GenBank/DDBJ whole genome shotgun (WGS) entry which is preliminary data.</text>
</comment>
<name>A0A100VYY0_9MYCO</name>
<dbReference type="STRING" id="146020.RMCB_2625"/>
<evidence type="ECO:0000313" key="5">
    <source>
        <dbReference type="EMBL" id="GAS88529.1"/>
    </source>
</evidence>
<reference evidence="6" key="2">
    <citation type="submission" date="2016-02" db="EMBL/GenBank/DDBJ databases">
        <title>Draft genome sequence of five rapidly growing Mycobacterium species.</title>
        <authorList>
            <person name="Katahira K."/>
            <person name="Gotou Y."/>
            <person name="Iida K."/>
            <person name="Ogura Y."/>
            <person name="Hayashi T."/>
        </authorList>
    </citation>
    <scope>NUCLEOTIDE SEQUENCE [LARGE SCALE GENOMIC DNA]</scope>
    <source>
        <strain evidence="6">JCM15654</strain>
    </source>
</reference>
<sequence>MATEKELHVTEENHRQAEEVMKSYDDTRPTVTLPGTGGTVSGTAVNDWLDDEGKPIYGRDDKGADKDADKGDDG</sequence>
<organism evidence="5 6">
    <name type="scientific">Mycolicibacterium brisbanense</name>
    <dbReference type="NCBI Taxonomy" id="146020"/>
    <lineage>
        <taxon>Bacteria</taxon>
        <taxon>Bacillati</taxon>
        <taxon>Actinomycetota</taxon>
        <taxon>Actinomycetes</taxon>
        <taxon>Mycobacteriales</taxon>
        <taxon>Mycobacteriaceae</taxon>
        <taxon>Mycolicibacterium</taxon>
    </lineage>
</organism>
<feature type="active site" evidence="3">
    <location>
        <position position="39"/>
    </location>
</feature>
<dbReference type="AlphaFoldDB" id="A0A100VYY0"/>
<dbReference type="InterPro" id="IPR020827">
    <property type="entry name" value="Asparaginase/glutaminase_AS1"/>
</dbReference>
<reference evidence="6" key="1">
    <citation type="journal article" date="2016" name="Genome Announc.">
        <title>Draft Genome Sequences of Five Rapidly Growing Mycobacterium Species, M. thermoresistibile, M. fortuitum subsp. acetamidolyticum, M. canariasense, M. brisbanense, and M. novocastrense.</title>
        <authorList>
            <person name="Katahira K."/>
            <person name="Ogura Y."/>
            <person name="Gotoh Y."/>
            <person name="Hayashi T."/>
        </authorList>
    </citation>
    <scope>NUCLEOTIDE SEQUENCE [LARGE SCALE GENOMIC DNA]</scope>
    <source>
        <strain evidence="6">JCM15654</strain>
    </source>
</reference>
<evidence type="ECO:0000256" key="1">
    <source>
        <dbReference type="ARBA" id="ARBA00010518"/>
    </source>
</evidence>
<dbReference type="Proteomes" id="UP000069620">
    <property type="component" value="Unassembled WGS sequence"/>
</dbReference>
<evidence type="ECO:0000256" key="3">
    <source>
        <dbReference type="PROSITE-ProRule" id="PRU10099"/>
    </source>
</evidence>
<feature type="compositionally biased region" description="Basic and acidic residues" evidence="4">
    <location>
        <begin position="1"/>
        <end position="28"/>
    </location>
</feature>
<dbReference type="EC" id="3.5.1.1" evidence="2"/>
<evidence type="ECO:0000256" key="2">
    <source>
        <dbReference type="ARBA" id="ARBA00012920"/>
    </source>
</evidence>
<dbReference type="EMBL" id="BCSX01000024">
    <property type="protein sequence ID" value="GAS88529.1"/>
    <property type="molecule type" value="Genomic_DNA"/>
</dbReference>
<keyword evidence="6" id="KW-1185">Reference proteome</keyword>
<protein>
    <recommendedName>
        <fullName evidence="2">asparaginase</fullName>
        <ecNumber evidence="2">3.5.1.1</ecNumber>
    </recommendedName>
</protein>
<proteinExistence type="inferred from homology"/>
<accession>A0A100VYY0</accession>
<evidence type="ECO:0000256" key="4">
    <source>
        <dbReference type="SAM" id="MobiDB-lite"/>
    </source>
</evidence>
<dbReference type="PROSITE" id="PS00144">
    <property type="entry name" value="ASN_GLN_ASE_1"/>
    <property type="match status" value="1"/>
</dbReference>